<dbReference type="PANTHER" id="PTHR10146">
    <property type="entry name" value="PROLINE SYNTHETASE CO-TRANSCRIBED BACTERIAL HOMOLOG PROTEIN"/>
    <property type="match status" value="1"/>
</dbReference>
<dbReference type="InterPro" id="IPR011078">
    <property type="entry name" value="PyrdxlP_homeostasis"/>
</dbReference>
<comment type="cofactor">
    <cofactor evidence="3">
        <name>pyridoxal 5'-phosphate</name>
        <dbReference type="ChEBI" id="CHEBI:597326"/>
    </cofactor>
</comment>
<dbReference type="PIRSF" id="PIRSF004848">
    <property type="entry name" value="YBL036c_PLPDEIII"/>
    <property type="match status" value="1"/>
</dbReference>
<sequence length="230" mass="26339">MYKRSSFETSQIISNYYSVLEKITAVSERIGRDPHTINLVVVTKTYDQESILPLLDIGHKNFGENRVQEAGDKWSRLFTSYPDTKLHLIGHLQTNKTKIALQIFDSIHTVDSVKLINEVQKHISHEKTKTKEFFLEINLGNEPQKDGIIVNDLKEIMLKFKNGVFFNCDGYMCIPPYNEEPALYFALLKKIALDYNINKLSMGMSADYTKAIEFGATHVRVGSEIFGKRV</sequence>
<dbReference type="Proteomes" id="UP000253570">
    <property type="component" value="Unassembled WGS sequence"/>
</dbReference>
<dbReference type="CDD" id="cd00635">
    <property type="entry name" value="PLPDE_III_YBL036c_like"/>
    <property type="match status" value="1"/>
</dbReference>
<name>A0A368DMV0_9PROT</name>
<dbReference type="GO" id="GO:0030170">
    <property type="term" value="F:pyridoxal phosphate binding"/>
    <property type="evidence" value="ECO:0007669"/>
    <property type="project" value="UniProtKB-UniRule"/>
</dbReference>
<comment type="function">
    <text evidence="2">Pyridoxal 5'-phosphate (PLP)-binding protein, which is involved in PLP homeostasis.</text>
</comment>
<dbReference type="Gene3D" id="3.20.20.10">
    <property type="entry name" value="Alanine racemase"/>
    <property type="match status" value="1"/>
</dbReference>
<evidence type="ECO:0000256" key="2">
    <source>
        <dbReference type="HAMAP-Rule" id="MF_02087"/>
    </source>
</evidence>
<accession>A0A368DMV0</accession>
<dbReference type="InterPro" id="IPR001608">
    <property type="entry name" value="Ala_racemase_N"/>
</dbReference>
<dbReference type="AlphaFoldDB" id="A0A368DMV0"/>
<reference evidence="6 7" key="1">
    <citation type="journal article" date="2018" name="Microbiome">
        <title>Fine metagenomic profile of the Mediterranean stratified and mixed water columns revealed by assembly and recruitment.</title>
        <authorList>
            <person name="Haro-Moreno J.M."/>
            <person name="Lopez-Perez M."/>
            <person name="De La Torre J.R."/>
            <person name="Picazo A."/>
            <person name="Camacho A."/>
            <person name="Rodriguez-Valera F."/>
        </authorList>
    </citation>
    <scope>NUCLEOTIDE SEQUENCE [LARGE SCALE GENOMIC DNA]</scope>
    <source>
        <strain evidence="6">MED-G57</strain>
    </source>
</reference>
<dbReference type="HAMAP" id="MF_02087">
    <property type="entry name" value="PLP_homeostasis"/>
    <property type="match status" value="1"/>
</dbReference>
<gene>
    <name evidence="6" type="ORF">DBW71_05150</name>
</gene>
<dbReference type="Pfam" id="PF01168">
    <property type="entry name" value="Ala_racemase_N"/>
    <property type="match status" value="1"/>
</dbReference>
<dbReference type="SUPFAM" id="SSF51419">
    <property type="entry name" value="PLP-binding barrel"/>
    <property type="match status" value="1"/>
</dbReference>
<dbReference type="InterPro" id="IPR029066">
    <property type="entry name" value="PLP-binding_barrel"/>
</dbReference>
<dbReference type="PANTHER" id="PTHR10146:SF14">
    <property type="entry name" value="PYRIDOXAL PHOSPHATE HOMEOSTASIS PROTEIN"/>
    <property type="match status" value="1"/>
</dbReference>
<dbReference type="FunFam" id="3.20.20.10:FF:000018">
    <property type="entry name" value="Pyridoxal phosphate homeostasis protein"/>
    <property type="match status" value="1"/>
</dbReference>
<dbReference type="NCBIfam" id="TIGR00044">
    <property type="entry name" value="YggS family pyridoxal phosphate-dependent enzyme"/>
    <property type="match status" value="1"/>
</dbReference>
<evidence type="ECO:0000259" key="5">
    <source>
        <dbReference type="Pfam" id="PF01168"/>
    </source>
</evidence>
<evidence type="ECO:0000313" key="7">
    <source>
        <dbReference type="Proteomes" id="UP000253570"/>
    </source>
</evidence>
<protein>
    <recommendedName>
        <fullName evidence="2">Pyridoxal phosphate homeostasis protein</fullName>
        <shortName evidence="2">PLP homeostasis protein</shortName>
    </recommendedName>
</protein>
<proteinExistence type="inferred from homology"/>
<feature type="domain" description="Alanine racemase N-terminal" evidence="5">
    <location>
        <begin position="40"/>
        <end position="228"/>
    </location>
</feature>
<evidence type="ECO:0000256" key="3">
    <source>
        <dbReference type="PIRSR" id="PIRSR004848-1"/>
    </source>
</evidence>
<comment type="similarity">
    <text evidence="2 4">Belongs to the pyridoxal phosphate-binding protein YggS/PROSC family.</text>
</comment>
<keyword evidence="1 2" id="KW-0663">Pyridoxal phosphate</keyword>
<evidence type="ECO:0000256" key="4">
    <source>
        <dbReference type="RuleBase" id="RU004514"/>
    </source>
</evidence>
<dbReference type="EMBL" id="QOQD01000012">
    <property type="protein sequence ID" value="RCL72603.1"/>
    <property type="molecule type" value="Genomic_DNA"/>
</dbReference>
<evidence type="ECO:0000313" key="6">
    <source>
        <dbReference type="EMBL" id="RCL72603.1"/>
    </source>
</evidence>
<comment type="caution">
    <text evidence="6">The sequence shown here is derived from an EMBL/GenBank/DDBJ whole genome shotgun (WGS) entry which is preliminary data.</text>
</comment>
<evidence type="ECO:0000256" key="1">
    <source>
        <dbReference type="ARBA" id="ARBA00022898"/>
    </source>
</evidence>
<feature type="modified residue" description="N6-(pyridoxal phosphate)lysine" evidence="2 3">
    <location>
        <position position="44"/>
    </location>
</feature>
<organism evidence="6 7">
    <name type="scientific">PS1 clade bacterium</name>
    <dbReference type="NCBI Taxonomy" id="2175152"/>
    <lineage>
        <taxon>Bacteria</taxon>
        <taxon>Pseudomonadati</taxon>
        <taxon>Pseudomonadota</taxon>
        <taxon>Alphaproteobacteria</taxon>
        <taxon>PS1 clade</taxon>
    </lineage>
</organism>